<evidence type="ECO:0000256" key="1">
    <source>
        <dbReference type="ARBA" id="ARBA00022679"/>
    </source>
</evidence>
<dbReference type="GO" id="GO:0030410">
    <property type="term" value="F:nicotianamine synthase activity"/>
    <property type="evidence" value="ECO:0007669"/>
    <property type="project" value="InterPro"/>
</dbReference>
<keyword evidence="1 4" id="KW-0808">Transferase</keyword>
<accession>A0A2W6P9U9</accession>
<dbReference type="Proteomes" id="UP000249204">
    <property type="component" value="Unassembled WGS sequence"/>
</dbReference>
<dbReference type="GO" id="GO:0008168">
    <property type="term" value="F:methyltransferase activity"/>
    <property type="evidence" value="ECO:0007669"/>
    <property type="project" value="UniProtKB-KW"/>
</dbReference>
<dbReference type="Pfam" id="PF13847">
    <property type="entry name" value="Methyltransf_31"/>
    <property type="match status" value="1"/>
</dbReference>
<sequence length="271" mass="31080">MREETLLITLIHFETKLTEFASQFSNLVVRYDQTLEHSSELESVINDYSLFVTDTDHREAWDMLRPSELEELEPLIQELRDQSARCVAIMEKYRALKLQDGEVQIADYFKNIEECIDKEFGSFQVTPDSKVLLVGSGSFPMTPLLIARRTGAQVVGIDIDAEAITLGRKVVQTLGSELNIRLELSLLEDLAYTREATHIIFSSTVANKYELLDQLHALTNAQVVVAMRYGNQLKSLFNYPMRETDGRKWRLADNILRPHDVFDIALYQKSM</sequence>
<proteinExistence type="predicted"/>
<dbReference type="GO" id="GO:0030418">
    <property type="term" value="P:nicotianamine biosynthetic process"/>
    <property type="evidence" value="ECO:0007669"/>
    <property type="project" value="InterPro"/>
</dbReference>
<evidence type="ECO:0000313" key="4">
    <source>
        <dbReference type="EMBL" id="PZT56450.1"/>
    </source>
</evidence>
<evidence type="ECO:0000259" key="3">
    <source>
        <dbReference type="Pfam" id="PF13847"/>
    </source>
</evidence>
<dbReference type="GO" id="GO:0032259">
    <property type="term" value="P:methylation"/>
    <property type="evidence" value="ECO:0007669"/>
    <property type="project" value="UniProtKB-KW"/>
</dbReference>
<evidence type="ECO:0000313" key="5">
    <source>
        <dbReference type="Proteomes" id="UP000249204"/>
    </source>
</evidence>
<dbReference type="PANTHER" id="PTHR32266">
    <property type="entry name" value="NICOTIANAMINE SYNTHASE 3"/>
    <property type="match status" value="1"/>
</dbReference>
<organism evidence="4 5">
    <name type="scientific">Paenibacillus silvae</name>
    <dbReference type="NCBI Taxonomy" id="1325358"/>
    <lineage>
        <taxon>Bacteria</taxon>
        <taxon>Bacillati</taxon>
        <taxon>Bacillota</taxon>
        <taxon>Bacilli</taxon>
        <taxon>Bacillales</taxon>
        <taxon>Paenibacillaceae</taxon>
        <taxon>Paenibacillus</taxon>
    </lineage>
</organism>
<evidence type="ECO:0000256" key="2">
    <source>
        <dbReference type="ARBA" id="ARBA00022691"/>
    </source>
</evidence>
<dbReference type="SUPFAM" id="SSF53335">
    <property type="entry name" value="S-adenosyl-L-methionine-dependent methyltransferases"/>
    <property type="match status" value="1"/>
</dbReference>
<dbReference type="AlphaFoldDB" id="A0A2W6P9U9"/>
<name>A0A2W6P9U9_9BACL</name>
<dbReference type="InterPro" id="IPR025714">
    <property type="entry name" value="Methyltranfer_dom"/>
</dbReference>
<dbReference type="InterPro" id="IPR004298">
    <property type="entry name" value="Nicotian_synth"/>
</dbReference>
<comment type="caution">
    <text evidence="4">The sequence shown here is derived from an EMBL/GenBank/DDBJ whole genome shotgun (WGS) entry which is preliminary data.</text>
</comment>
<reference evidence="4 5" key="1">
    <citation type="submission" date="2018-06" db="EMBL/GenBank/DDBJ databases">
        <title>Isolation of heavy metals resistant Paenibacillus silvae NC2 from Gold-Copper mine in ZiJin, China.</title>
        <authorList>
            <person name="Xu J."/>
            <person name="Mazhar H.S."/>
            <person name="Rensing C."/>
        </authorList>
    </citation>
    <scope>NUCLEOTIDE SEQUENCE [LARGE SCALE GENOMIC DNA]</scope>
    <source>
        <strain evidence="4 5">NC2</strain>
    </source>
</reference>
<keyword evidence="4" id="KW-0489">Methyltransferase</keyword>
<dbReference type="InterPro" id="IPR029063">
    <property type="entry name" value="SAM-dependent_MTases_sf"/>
</dbReference>
<dbReference type="Gene3D" id="3.40.50.150">
    <property type="entry name" value="Vaccinia Virus protein VP39"/>
    <property type="match status" value="1"/>
</dbReference>
<protein>
    <submittedName>
        <fullName evidence="4">SAM-dependent methyltransferase</fullName>
    </submittedName>
</protein>
<dbReference type="PANTHER" id="PTHR32266:SF12">
    <property type="entry name" value="NICOTIANAMINE SYNTHASE 3"/>
    <property type="match status" value="1"/>
</dbReference>
<gene>
    <name evidence="4" type="ORF">DN757_06390</name>
</gene>
<feature type="domain" description="Methyltransferase" evidence="3">
    <location>
        <begin position="129"/>
        <end position="236"/>
    </location>
</feature>
<keyword evidence="2" id="KW-0949">S-adenosyl-L-methionine</keyword>
<dbReference type="EMBL" id="QKWW01000018">
    <property type="protein sequence ID" value="PZT56450.1"/>
    <property type="molecule type" value="Genomic_DNA"/>
</dbReference>